<evidence type="ECO:0000313" key="3">
    <source>
        <dbReference type="Proteomes" id="UP000675880"/>
    </source>
</evidence>
<protein>
    <submittedName>
        <fullName evidence="2">Uncharacterized protein</fullName>
    </submittedName>
</protein>
<dbReference type="Proteomes" id="UP000675880">
    <property type="component" value="Unassembled WGS sequence"/>
</dbReference>
<feature type="compositionally biased region" description="Basic and acidic residues" evidence="1">
    <location>
        <begin position="8"/>
        <end position="28"/>
    </location>
</feature>
<feature type="compositionally biased region" description="Basic and acidic residues" evidence="1">
    <location>
        <begin position="87"/>
        <end position="99"/>
    </location>
</feature>
<keyword evidence="3" id="KW-1185">Reference proteome</keyword>
<proteinExistence type="predicted"/>
<gene>
    <name evidence="2" type="ORF">NSPZN2_11382</name>
</gene>
<reference evidence="2 3" key="1">
    <citation type="submission" date="2021-02" db="EMBL/GenBank/DDBJ databases">
        <authorList>
            <person name="Han P."/>
        </authorList>
    </citation>
    <scope>NUCLEOTIDE SEQUENCE [LARGE SCALE GENOMIC DNA]</scope>
    <source>
        <strain evidence="2">Candidatus Nitrospira sp. ZN2</strain>
    </source>
</reference>
<feature type="region of interest" description="Disordered" evidence="1">
    <location>
        <begin position="66"/>
        <end position="99"/>
    </location>
</feature>
<comment type="caution">
    <text evidence="2">The sequence shown here is derived from an EMBL/GenBank/DDBJ whole genome shotgun (WGS) entry which is preliminary data.</text>
</comment>
<dbReference type="EMBL" id="CAJNBJ010000001">
    <property type="protein sequence ID" value="CAE6714486.1"/>
    <property type="molecule type" value="Genomic_DNA"/>
</dbReference>
<evidence type="ECO:0000313" key="2">
    <source>
        <dbReference type="EMBL" id="CAE6714486.1"/>
    </source>
</evidence>
<accession>A0ABM8QTD6</accession>
<evidence type="ECO:0000256" key="1">
    <source>
        <dbReference type="SAM" id="MobiDB-lite"/>
    </source>
</evidence>
<sequence>MALLSAHRTAESGARRRSDLRSHPRHDSPSLTDTPWTGRGQYQPLPVCLMTHVSALSVPLHTLSTTDSCGNDVADVSPGNPYAMQRPEPKHPEDRHSRDAARLLPASCRLLDLWWNVTTADRQF</sequence>
<feature type="region of interest" description="Disordered" evidence="1">
    <location>
        <begin position="1"/>
        <end position="39"/>
    </location>
</feature>
<name>A0ABM8QTD6_9BACT</name>
<organism evidence="2 3">
    <name type="scientific">Nitrospira defluvii</name>
    <dbReference type="NCBI Taxonomy" id="330214"/>
    <lineage>
        <taxon>Bacteria</taxon>
        <taxon>Pseudomonadati</taxon>
        <taxon>Nitrospirota</taxon>
        <taxon>Nitrospiria</taxon>
        <taxon>Nitrospirales</taxon>
        <taxon>Nitrospiraceae</taxon>
        <taxon>Nitrospira</taxon>
    </lineage>
</organism>